<feature type="region of interest" description="Disordered" evidence="1">
    <location>
        <begin position="1"/>
        <end position="34"/>
    </location>
</feature>
<evidence type="ECO:0000313" key="2">
    <source>
        <dbReference type="EnsemblPlants" id="LPERR05G18260.1"/>
    </source>
</evidence>
<evidence type="ECO:0000256" key="1">
    <source>
        <dbReference type="SAM" id="MobiDB-lite"/>
    </source>
</evidence>
<reference evidence="2 3" key="1">
    <citation type="submission" date="2012-08" db="EMBL/GenBank/DDBJ databases">
        <title>Oryza genome evolution.</title>
        <authorList>
            <person name="Wing R.A."/>
        </authorList>
    </citation>
    <scope>NUCLEOTIDE SEQUENCE</scope>
</reference>
<dbReference type="Gramene" id="LPERR05G18260.1">
    <property type="protein sequence ID" value="LPERR05G18260.1"/>
    <property type="gene ID" value="LPERR05G18260"/>
</dbReference>
<proteinExistence type="predicted"/>
<sequence>MGLCFTDGPPSPSVRRRQLLSLPPPSSNDSCAAANPVTDGVRSCLRARSARRPPPTAGAAAAFLAPVAAGRAKERLEPRGGSDPDLVDDKKAVVEAACGKPDPRSATQIQFGKPTMF</sequence>
<dbReference type="AlphaFoldDB" id="A0A0D9WII0"/>
<protein>
    <submittedName>
        <fullName evidence="2">Uncharacterized protein</fullName>
    </submittedName>
</protein>
<reference evidence="2" key="3">
    <citation type="submission" date="2015-04" db="UniProtKB">
        <authorList>
            <consortium name="EnsemblPlants"/>
        </authorList>
    </citation>
    <scope>IDENTIFICATION</scope>
</reference>
<reference evidence="3" key="2">
    <citation type="submission" date="2013-12" db="EMBL/GenBank/DDBJ databases">
        <authorList>
            <person name="Yu Y."/>
            <person name="Lee S."/>
            <person name="de Baynast K."/>
            <person name="Wissotski M."/>
            <person name="Liu L."/>
            <person name="Talag J."/>
            <person name="Goicoechea J."/>
            <person name="Angelova A."/>
            <person name="Jetty R."/>
            <person name="Kudrna D."/>
            <person name="Golser W."/>
            <person name="Rivera L."/>
            <person name="Zhang J."/>
            <person name="Wing R."/>
        </authorList>
    </citation>
    <scope>NUCLEOTIDE SEQUENCE</scope>
</reference>
<keyword evidence="3" id="KW-1185">Reference proteome</keyword>
<dbReference type="HOGENOM" id="CLU_2088324_0_0_1"/>
<name>A0A0D9WII0_9ORYZ</name>
<dbReference type="Proteomes" id="UP000032180">
    <property type="component" value="Chromosome 5"/>
</dbReference>
<organism evidence="2 3">
    <name type="scientific">Leersia perrieri</name>
    <dbReference type="NCBI Taxonomy" id="77586"/>
    <lineage>
        <taxon>Eukaryota</taxon>
        <taxon>Viridiplantae</taxon>
        <taxon>Streptophyta</taxon>
        <taxon>Embryophyta</taxon>
        <taxon>Tracheophyta</taxon>
        <taxon>Spermatophyta</taxon>
        <taxon>Magnoliopsida</taxon>
        <taxon>Liliopsida</taxon>
        <taxon>Poales</taxon>
        <taxon>Poaceae</taxon>
        <taxon>BOP clade</taxon>
        <taxon>Oryzoideae</taxon>
        <taxon>Oryzeae</taxon>
        <taxon>Oryzinae</taxon>
        <taxon>Leersia</taxon>
    </lineage>
</organism>
<accession>A0A0D9WII0</accession>
<evidence type="ECO:0000313" key="3">
    <source>
        <dbReference type="Proteomes" id="UP000032180"/>
    </source>
</evidence>
<dbReference type="EnsemblPlants" id="LPERR05G18260.1">
    <property type="protein sequence ID" value="LPERR05G18260.1"/>
    <property type="gene ID" value="LPERR05G18260"/>
</dbReference>